<sequence length="80" mass="9290">MNEKEVFEKVKEIIVDYLNLDESEINADTNLVEELCLDSIALVELGFRFSETFSIPMVEGDPDLFIMKNLVNFIIEKMEK</sequence>
<evidence type="ECO:0000313" key="2">
    <source>
        <dbReference type="EMBL" id="AEV68468.1"/>
    </source>
</evidence>
<dbReference type="SUPFAM" id="SSF47336">
    <property type="entry name" value="ACP-like"/>
    <property type="match status" value="1"/>
</dbReference>
<accession>G8LUT8</accession>
<protein>
    <submittedName>
        <fullName evidence="2">Acyl carrier protein</fullName>
    </submittedName>
</protein>
<keyword evidence="3" id="KW-1185">Reference proteome</keyword>
<dbReference type="InterPro" id="IPR009081">
    <property type="entry name" value="PP-bd_ACP"/>
</dbReference>
<gene>
    <name evidence="2" type="ordered locus">Clocl_1860</name>
</gene>
<reference evidence="2 3" key="2">
    <citation type="journal article" date="2012" name="Stand. Genomic Sci.">
        <title>Complete Genome Sequence of Clostridium clariflavum DSM 19732.</title>
        <authorList>
            <person name="Izquierdo J.A."/>
            <person name="Goodwin L."/>
            <person name="Davenport K.W."/>
            <person name="Teshima H."/>
            <person name="Bruce D."/>
            <person name="Detter C."/>
            <person name="Tapia R."/>
            <person name="Han S."/>
            <person name="Land M."/>
            <person name="Hauser L."/>
            <person name="Jeffries C.D."/>
            <person name="Han J."/>
            <person name="Pitluck S."/>
            <person name="Nolan M."/>
            <person name="Chen A."/>
            <person name="Huntemann M."/>
            <person name="Mavromatis K."/>
            <person name="Mikhailova N."/>
            <person name="Liolios K."/>
            <person name="Woyke T."/>
            <person name="Lynd L.R."/>
        </authorList>
    </citation>
    <scope>NUCLEOTIDE SEQUENCE [LARGE SCALE GENOMIC DNA]</scope>
    <source>
        <strain evidence="3">DSM 19732 / NBRC 101661 / EBR45</strain>
    </source>
</reference>
<dbReference type="KEGG" id="ccl:Clocl_1860"/>
<dbReference type="InterPro" id="IPR036736">
    <property type="entry name" value="ACP-like_sf"/>
</dbReference>
<feature type="domain" description="Carrier" evidence="1">
    <location>
        <begin position="8"/>
        <end position="56"/>
    </location>
</feature>
<dbReference type="STRING" id="720554.Clocl_1860"/>
<dbReference type="Gene3D" id="1.10.1200.10">
    <property type="entry name" value="ACP-like"/>
    <property type="match status" value="1"/>
</dbReference>
<dbReference type="eggNOG" id="ENOG5032WDB">
    <property type="taxonomic scope" value="Bacteria"/>
</dbReference>
<dbReference type="OrthoDB" id="9804551at2"/>
<dbReference type="EMBL" id="CP003065">
    <property type="protein sequence ID" value="AEV68468.1"/>
    <property type="molecule type" value="Genomic_DNA"/>
</dbReference>
<dbReference type="Pfam" id="PF00550">
    <property type="entry name" value="PP-binding"/>
    <property type="match status" value="1"/>
</dbReference>
<dbReference type="AlphaFoldDB" id="G8LUT8"/>
<evidence type="ECO:0000313" key="3">
    <source>
        <dbReference type="Proteomes" id="UP000005435"/>
    </source>
</evidence>
<organism evidence="2 3">
    <name type="scientific">Acetivibrio clariflavus (strain DSM 19732 / NBRC 101661 / EBR45)</name>
    <name type="common">Clostridium clariflavum</name>
    <dbReference type="NCBI Taxonomy" id="720554"/>
    <lineage>
        <taxon>Bacteria</taxon>
        <taxon>Bacillati</taxon>
        <taxon>Bacillota</taxon>
        <taxon>Clostridia</taxon>
        <taxon>Eubacteriales</taxon>
        <taxon>Oscillospiraceae</taxon>
        <taxon>Acetivibrio</taxon>
    </lineage>
</organism>
<evidence type="ECO:0000259" key="1">
    <source>
        <dbReference type="Pfam" id="PF00550"/>
    </source>
</evidence>
<reference evidence="3" key="1">
    <citation type="submission" date="2011-12" db="EMBL/GenBank/DDBJ databases">
        <title>Complete sequence of Clostridium clariflavum DSM 19732.</title>
        <authorList>
            <consortium name="US DOE Joint Genome Institute"/>
            <person name="Lucas S."/>
            <person name="Han J."/>
            <person name="Lapidus A."/>
            <person name="Cheng J.-F."/>
            <person name="Goodwin L."/>
            <person name="Pitluck S."/>
            <person name="Peters L."/>
            <person name="Teshima H."/>
            <person name="Detter J.C."/>
            <person name="Han C."/>
            <person name="Tapia R."/>
            <person name="Land M."/>
            <person name="Hauser L."/>
            <person name="Kyrpides N."/>
            <person name="Ivanova N."/>
            <person name="Pagani I."/>
            <person name="Kitzmiller T."/>
            <person name="Lynd L."/>
            <person name="Izquierdo J."/>
            <person name="Woyke T."/>
        </authorList>
    </citation>
    <scope>NUCLEOTIDE SEQUENCE [LARGE SCALE GENOMIC DNA]</scope>
    <source>
        <strain evidence="3">DSM 19732 / NBRC 101661 / EBR45</strain>
    </source>
</reference>
<dbReference type="Proteomes" id="UP000005435">
    <property type="component" value="Chromosome"/>
</dbReference>
<dbReference type="RefSeq" id="WP_014255053.1">
    <property type="nucleotide sequence ID" value="NC_016627.1"/>
</dbReference>
<proteinExistence type="predicted"/>
<dbReference type="HOGENOM" id="CLU_108696_5_0_9"/>
<name>G8LUT8_ACECE</name>